<dbReference type="InterPro" id="IPR000064">
    <property type="entry name" value="NLP_P60_dom"/>
</dbReference>
<dbReference type="SUPFAM" id="SSF54001">
    <property type="entry name" value="Cysteine proteinases"/>
    <property type="match status" value="1"/>
</dbReference>
<evidence type="ECO:0000256" key="2">
    <source>
        <dbReference type="ARBA" id="ARBA00022670"/>
    </source>
</evidence>
<comment type="caution">
    <text evidence="6">The sequence shown here is derived from an EMBL/GenBank/DDBJ whole genome shotgun (WGS) entry which is preliminary data.</text>
</comment>
<keyword evidence="2" id="KW-0645">Protease</keyword>
<dbReference type="EMBL" id="VSSQ01002307">
    <property type="protein sequence ID" value="MPM14608.1"/>
    <property type="molecule type" value="Genomic_DNA"/>
</dbReference>
<evidence type="ECO:0000259" key="5">
    <source>
        <dbReference type="PROSITE" id="PS51935"/>
    </source>
</evidence>
<protein>
    <recommendedName>
        <fullName evidence="5">NlpC/P60 domain-containing protein</fullName>
    </recommendedName>
</protein>
<comment type="similarity">
    <text evidence="1">Belongs to the peptidase C40 family.</text>
</comment>
<dbReference type="InterPro" id="IPR036366">
    <property type="entry name" value="PGBDSf"/>
</dbReference>
<gene>
    <name evidence="6" type="ORF">SDC9_60972</name>
</gene>
<dbReference type="InterPro" id="IPR038765">
    <property type="entry name" value="Papain-like_cys_pep_sf"/>
</dbReference>
<evidence type="ECO:0000313" key="6">
    <source>
        <dbReference type="EMBL" id="MPM14608.1"/>
    </source>
</evidence>
<dbReference type="GO" id="GO:0008234">
    <property type="term" value="F:cysteine-type peptidase activity"/>
    <property type="evidence" value="ECO:0007669"/>
    <property type="project" value="UniProtKB-KW"/>
</dbReference>
<accession>A0A644XFQ3</accession>
<dbReference type="Gene3D" id="3.90.1720.10">
    <property type="entry name" value="endopeptidase domain like (from Nostoc punctiforme)"/>
    <property type="match status" value="1"/>
</dbReference>
<dbReference type="GO" id="GO:0006508">
    <property type="term" value="P:proteolysis"/>
    <property type="evidence" value="ECO:0007669"/>
    <property type="project" value="UniProtKB-KW"/>
</dbReference>
<name>A0A644XFQ3_9ZZZZ</name>
<dbReference type="InterPro" id="IPR036365">
    <property type="entry name" value="PGBD-like_sf"/>
</dbReference>
<dbReference type="Gene3D" id="1.10.101.10">
    <property type="entry name" value="PGBD-like superfamily/PGBD"/>
    <property type="match status" value="1"/>
</dbReference>
<dbReference type="AlphaFoldDB" id="A0A644XFQ3"/>
<keyword evidence="4" id="KW-0788">Thiol protease</keyword>
<dbReference type="Pfam" id="PF00877">
    <property type="entry name" value="NLPC_P60"/>
    <property type="match status" value="1"/>
</dbReference>
<evidence type="ECO:0000256" key="3">
    <source>
        <dbReference type="ARBA" id="ARBA00022801"/>
    </source>
</evidence>
<proteinExistence type="inferred from homology"/>
<dbReference type="PANTHER" id="PTHR47053">
    <property type="entry name" value="MUREIN DD-ENDOPEPTIDASE MEPH-RELATED"/>
    <property type="match status" value="1"/>
</dbReference>
<dbReference type="Pfam" id="PF01471">
    <property type="entry name" value="PG_binding_1"/>
    <property type="match status" value="1"/>
</dbReference>
<keyword evidence="3" id="KW-0378">Hydrolase</keyword>
<sequence length="250" mass="27619">MEFSRNLKKGTSGEDVLFCKQKLLELGFYGDHITTVTKKTFGADTLEAVKRFQAQAGLTVDGIIGKETWAVLFSNTATEAEPITKTKVTDKANAICSLALTRIGDLYVWGGSGMTNLSDSAIQAKDEEYARAIAFRDKQYKYGFSDLLGHDCSGFISWLMRETGIWDDRKNCDGLWALCDAVDRNELIAGDFLFRNSATNVEDETHIGLYLGSGKVIHDKGRDVGVVVEGINQGGSGYWHKCGRCKLLYQ</sequence>
<evidence type="ECO:0000256" key="4">
    <source>
        <dbReference type="ARBA" id="ARBA00022807"/>
    </source>
</evidence>
<reference evidence="6" key="1">
    <citation type="submission" date="2019-08" db="EMBL/GenBank/DDBJ databases">
        <authorList>
            <person name="Kucharzyk K."/>
            <person name="Murdoch R.W."/>
            <person name="Higgins S."/>
            <person name="Loffler F."/>
        </authorList>
    </citation>
    <scope>NUCLEOTIDE SEQUENCE</scope>
</reference>
<dbReference type="InterPro" id="IPR051202">
    <property type="entry name" value="Peptidase_C40"/>
</dbReference>
<dbReference type="InterPro" id="IPR002477">
    <property type="entry name" value="Peptidoglycan-bd-like"/>
</dbReference>
<feature type="domain" description="NlpC/P60" evidence="5">
    <location>
        <begin position="122"/>
        <end position="250"/>
    </location>
</feature>
<dbReference type="SUPFAM" id="SSF47090">
    <property type="entry name" value="PGBD-like"/>
    <property type="match status" value="1"/>
</dbReference>
<evidence type="ECO:0000256" key="1">
    <source>
        <dbReference type="ARBA" id="ARBA00007074"/>
    </source>
</evidence>
<dbReference type="PANTHER" id="PTHR47053:SF1">
    <property type="entry name" value="MUREIN DD-ENDOPEPTIDASE MEPH-RELATED"/>
    <property type="match status" value="1"/>
</dbReference>
<organism evidence="6">
    <name type="scientific">bioreactor metagenome</name>
    <dbReference type="NCBI Taxonomy" id="1076179"/>
    <lineage>
        <taxon>unclassified sequences</taxon>
        <taxon>metagenomes</taxon>
        <taxon>ecological metagenomes</taxon>
    </lineage>
</organism>
<dbReference type="PROSITE" id="PS51935">
    <property type="entry name" value="NLPC_P60"/>
    <property type="match status" value="1"/>
</dbReference>